<dbReference type="Pfam" id="PF14049">
    <property type="entry name" value="Dppa2_A"/>
    <property type="match status" value="1"/>
</dbReference>
<evidence type="ECO:0000313" key="9">
    <source>
        <dbReference type="Proteomes" id="UP000694391"/>
    </source>
</evidence>
<dbReference type="Proteomes" id="UP000694391">
    <property type="component" value="Unplaced"/>
</dbReference>
<keyword evidence="9" id="KW-1185">Reference proteome</keyword>
<dbReference type="GeneTree" id="ENSGT00390000004871"/>
<keyword evidence="3" id="KW-0804">Transcription</keyword>
<dbReference type="Pfam" id="PF14047">
    <property type="entry name" value="DCR"/>
    <property type="match status" value="1"/>
</dbReference>
<feature type="domain" description="Developmental pluripotency-associated protein 2/4 central" evidence="7">
    <location>
        <begin position="134"/>
        <end position="213"/>
    </location>
</feature>
<organism evidence="8 9">
    <name type="scientific">Canis lupus dingo</name>
    <name type="common">dingo</name>
    <dbReference type="NCBI Taxonomy" id="286419"/>
    <lineage>
        <taxon>Eukaryota</taxon>
        <taxon>Metazoa</taxon>
        <taxon>Chordata</taxon>
        <taxon>Craniata</taxon>
        <taxon>Vertebrata</taxon>
        <taxon>Euteleostomi</taxon>
        <taxon>Mammalia</taxon>
        <taxon>Eutheria</taxon>
        <taxon>Laurasiatheria</taxon>
        <taxon>Carnivora</taxon>
        <taxon>Caniformia</taxon>
        <taxon>Canidae</taxon>
        <taxon>Canis</taxon>
    </lineage>
</organism>
<evidence type="ECO:0000259" key="6">
    <source>
        <dbReference type="Pfam" id="PF14047"/>
    </source>
</evidence>
<protein>
    <recommendedName>
        <fullName evidence="10">Developmental pluripotency associated 2</fullName>
    </recommendedName>
</protein>
<keyword evidence="2" id="KW-0805">Transcription regulation</keyword>
<dbReference type="PANTHER" id="PTHR16073">
    <property type="entry name" value="DCR DOMAIN-CONTAINING PROTEIN"/>
    <property type="match status" value="1"/>
</dbReference>
<reference evidence="8" key="1">
    <citation type="submission" date="2025-08" db="UniProtKB">
        <authorList>
            <consortium name="Ensembl"/>
        </authorList>
    </citation>
    <scope>IDENTIFICATION</scope>
</reference>
<dbReference type="InterPro" id="IPR039590">
    <property type="entry name" value="Dppa2/4"/>
</dbReference>
<evidence type="ECO:0000256" key="2">
    <source>
        <dbReference type="ARBA" id="ARBA00023015"/>
    </source>
</evidence>
<name>A0A8C0K5Q4_CANLU</name>
<dbReference type="InterPro" id="IPR025891">
    <property type="entry name" value="Dppa2/4_C_dom"/>
</dbReference>
<dbReference type="GO" id="GO:0048731">
    <property type="term" value="P:system development"/>
    <property type="evidence" value="ECO:0007669"/>
    <property type="project" value="TreeGrafter"/>
</dbReference>
<evidence type="ECO:0000256" key="3">
    <source>
        <dbReference type="ARBA" id="ARBA00023163"/>
    </source>
</evidence>
<dbReference type="InterPro" id="IPR025892">
    <property type="entry name" value="Dppa2/4_central_dom"/>
</dbReference>
<dbReference type="PANTHER" id="PTHR16073:SF10">
    <property type="entry name" value="DEVELOPMENTAL PLURIPOTENCY-ASSOCIATED PROTEIN 2"/>
    <property type="match status" value="1"/>
</dbReference>
<comment type="subcellular location">
    <subcellularLocation>
        <location evidence="1">Nucleus</location>
    </subcellularLocation>
</comment>
<dbReference type="GO" id="GO:0003682">
    <property type="term" value="F:chromatin binding"/>
    <property type="evidence" value="ECO:0007669"/>
    <property type="project" value="InterPro"/>
</dbReference>
<dbReference type="GO" id="GO:0005634">
    <property type="term" value="C:nucleus"/>
    <property type="evidence" value="ECO:0007669"/>
    <property type="project" value="UniProtKB-SubCell"/>
</dbReference>
<evidence type="ECO:0000259" key="7">
    <source>
        <dbReference type="Pfam" id="PF14049"/>
    </source>
</evidence>
<reference evidence="8" key="2">
    <citation type="submission" date="2025-09" db="UniProtKB">
        <authorList>
            <consortium name="Ensembl"/>
        </authorList>
    </citation>
    <scope>IDENTIFICATION</scope>
</reference>
<proteinExistence type="predicted"/>
<sequence>MQDESVSSWKPNFSEEALEEESVILTLVPVNEELNEEQMEPSVSSTSEVSLKMPGSSDKGMRAEIALFTAPPVCCCSTPAPPLPASLPPVNKVRWDILRNWCQQLNLSTHGRKIEVYLRLQKHAYSETHQECDNTIPETPPEAKSESCSAKCKMVAKIWKSCKSERGRGINIVKVVTSAQEGMLAAWSRIAARASQSKSVNSRSIPASVETFLLQASGVRWCVVHGRPLLADTQGWVRLQFHAGQAWVPDTPKRMISLFLLPACTFPSPGLEDNMLCPECAKR</sequence>
<dbReference type="Ensembl" id="ENSCAFT00020010961.1">
    <property type="protein sequence ID" value="ENSCAFP00020009431.1"/>
    <property type="gene ID" value="ENSCAFG00020007635.1"/>
</dbReference>
<feature type="region of interest" description="Disordered" evidence="5">
    <location>
        <begin position="35"/>
        <end position="56"/>
    </location>
</feature>
<evidence type="ECO:0000256" key="1">
    <source>
        <dbReference type="ARBA" id="ARBA00004123"/>
    </source>
</evidence>
<evidence type="ECO:0000256" key="5">
    <source>
        <dbReference type="SAM" id="MobiDB-lite"/>
    </source>
</evidence>
<evidence type="ECO:0008006" key="10">
    <source>
        <dbReference type="Google" id="ProtNLM"/>
    </source>
</evidence>
<evidence type="ECO:0000313" key="8">
    <source>
        <dbReference type="Ensembl" id="ENSCAFP00020009431.1"/>
    </source>
</evidence>
<accession>A0A8C0K5Q4</accession>
<dbReference type="AlphaFoldDB" id="A0A8C0K5Q4"/>
<feature type="domain" description="Developmental pluripotency-associated protein 2/4 C-terminal" evidence="6">
    <location>
        <begin position="218"/>
        <end position="283"/>
    </location>
</feature>
<keyword evidence="4" id="KW-0539">Nucleus</keyword>
<evidence type="ECO:0000256" key="4">
    <source>
        <dbReference type="ARBA" id="ARBA00023242"/>
    </source>
</evidence>